<dbReference type="InterPro" id="IPR036465">
    <property type="entry name" value="vWFA_dom_sf"/>
</dbReference>
<dbReference type="AlphaFoldDB" id="A0A816ZQB4"/>
<dbReference type="CDD" id="cd00198">
    <property type="entry name" value="vWFA"/>
    <property type="match status" value="1"/>
</dbReference>
<dbReference type="EMBL" id="CAJOBG010002727">
    <property type="protein sequence ID" value="CAF4024801.1"/>
    <property type="molecule type" value="Genomic_DNA"/>
</dbReference>
<keyword evidence="5" id="KW-1185">Reference proteome</keyword>
<evidence type="ECO:0000313" key="5">
    <source>
        <dbReference type="Proteomes" id="UP000663866"/>
    </source>
</evidence>
<protein>
    <recommendedName>
        <fullName evidence="6">VWFA domain-containing protein</fullName>
    </recommendedName>
</protein>
<name>A0A816ZQB4_9BILA</name>
<feature type="compositionally biased region" description="Polar residues" evidence="1">
    <location>
        <begin position="942"/>
        <end position="951"/>
    </location>
</feature>
<comment type="caution">
    <text evidence="2">The sequence shown here is derived from an EMBL/GenBank/DDBJ whole genome shotgun (WGS) entry which is preliminary data.</text>
</comment>
<organism evidence="2 4">
    <name type="scientific">Rotaria magnacalcarata</name>
    <dbReference type="NCBI Taxonomy" id="392030"/>
    <lineage>
        <taxon>Eukaryota</taxon>
        <taxon>Metazoa</taxon>
        <taxon>Spiralia</taxon>
        <taxon>Gnathifera</taxon>
        <taxon>Rotifera</taxon>
        <taxon>Eurotatoria</taxon>
        <taxon>Bdelloidea</taxon>
        <taxon>Philodinida</taxon>
        <taxon>Philodinidae</taxon>
        <taxon>Rotaria</taxon>
    </lineage>
</organism>
<evidence type="ECO:0000256" key="1">
    <source>
        <dbReference type="SAM" id="MobiDB-lite"/>
    </source>
</evidence>
<accession>A0A816ZQB4</accession>
<dbReference type="EMBL" id="CAJNRF010017253">
    <property type="protein sequence ID" value="CAF2226250.1"/>
    <property type="molecule type" value="Genomic_DNA"/>
</dbReference>
<dbReference type="Proteomes" id="UP000663856">
    <property type="component" value="Unassembled WGS sequence"/>
</dbReference>
<sequence length="951" mass="108863">MASYFKTPFQIGGESHFIEVKVPKVDASAGNNIICCVDVSGSMDGAPIRNVCQVLRDIYQRTQREYGLFTYNTTVNTSQTIKSVEKNDLTASGGTSFSSIFNAIQTHLMKNQKSVTFIFMTDGQDGDSQEVFKQAIQRMKLTISALPRSVTVTFHVIGFGDVNSNFLEQVRKFGTREGLFRYSTKSVDLQNNFNDMFDYAMSSREFAIVLNGQTFSSSSNEDTVGFLINGMKIDTSSLTEITLKSSDSETKLTLEQMANVRPIHVVRALNLVSPDNEESVQAIRSFLGSIVWLPGTELMEKLELEQIKKEIDDRMMEYTNLFTQMKMGQVPEQVQLKLNALRHDATFANVQRRKKLDLRISKNVDYFRKTDISGILDGYRQSIDQDGWNRIKEQKSDWVCTYSNDDIYEMMRKTSDNIMCLGILIERNEEAITSPTKGLKLISVSNTLISYDSFITAMNFARNAHQQKNLNTEGGATYGQFSGINDTFCVVGQLHEKINAVIPLYINYEHMKRIRILEGIWLGYMFTLDSYGYEKQQEIGLLKLLYDIIMLRTGTTKNQQIISEFEKVCHFIITESTGFKTAYGENTYENYLQSIHGRQSSTYDLSIPLIIAYLKKHLKPALLPIYYGHLHSRLHQKLPGDRMTIIKRLLYGDENQIIKTVASNKDKELIDISQADPDYVEKSFIDYFHDETSQPIELIPETKTGEDRKLIQQEVDVEYLKSFLQSIDPQLSLAVPLEIKNLLKYCQLDENYLESNLDYDDLRKELLLILFYEKEVPERATKSTIMTLIDDSIQGNRDHSVTFDITPEGIRVVTYKLLTAKTLEGFGGLLRKYCPKRFGPIFKEILQKLATTPESDLSNTSGEAFLNREKLLVLLTNEIGYSQVYTGELGEYTWQPSLFIDVTLLEKVLGTEKFREIQRKIASKTHYHGYRLSDKPNRHGHCNSNPYYGRR</sequence>
<evidence type="ECO:0000313" key="3">
    <source>
        <dbReference type="EMBL" id="CAF4024801.1"/>
    </source>
</evidence>
<dbReference type="SUPFAM" id="SSF53300">
    <property type="entry name" value="vWA-like"/>
    <property type="match status" value="1"/>
</dbReference>
<reference evidence="2" key="1">
    <citation type="submission" date="2021-02" db="EMBL/GenBank/DDBJ databases">
        <authorList>
            <person name="Nowell W R."/>
        </authorList>
    </citation>
    <scope>NUCLEOTIDE SEQUENCE</scope>
</reference>
<feature type="region of interest" description="Disordered" evidence="1">
    <location>
        <begin position="930"/>
        <end position="951"/>
    </location>
</feature>
<evidence type="ECO:0008006" key="6">
    <source>
        <dbReference type="Google" id="ProtNLM"/>
    </source>
</evidence>
<dbReference type="Gene3D" id="3.40.50.410">
    <property type="entry name" value="von Willebrand factor, type A domain"/>
    <property type="match status" value="1"/>
</dbReference>
<evidence type="ECO:0000313" key="4">
    <source>
        <dbReference type="Proteomes" id="UP000663856"/>
    </source>
</evidence>
<gene>
    <name evidence="3" type="ORF">OVN521_LOCUS16422</name>
    <name evidence="2" type="ORF">WKI299_LOCUS35778</name>
</gene>
<evidence type="ECO:0000313" key="2">
    <source>
        <dbReference type="EMBL" id="CAF2226250.1"/>
    </source>
</evidence>
<dbReference type="Proteomes" id="UP000663866">
    <property type="component" value="Unassembled WGS sequence"/>
</dbReference>
<proteinExistence type="predicted"/>